<gene>
    <name evidence="10" type="primary">g.15823</name>
    <name evidence="10" type="ORF">TNIN_229961</name>
</gene>
<dbReference type="PANTHER" id="PTHR33327:SF3">
    <property type="entry name" value="RNA-DIRECTED DNA POLYMERASE"/>
    <property type="match status" value="1"/>
</dbReference>
<feature type="domain" description="DUF7041" evidence="9">
    <location>
        <begin position="50"/>
        <end position="107"/>
    </location>
</feature>
<dbReference type="GO" id="GO:0003964">
    <property type="term" value="F:RNA-directed DNA polymerase activity"/>
    <property type="evidence" value="ECO:0007669"/>
    <property type="project" value="UniProtKB-KW"/>
</dbReference>
<dbReference type="InterPro" id="IPR041373">
    <property type="entry name" value="RT_RNaseH"/>
</dbReference>
<dbReference type="OrthoDB" id="6260718at2759"/>
<proteinExistence type="predicted"/>
<accession>A0A8X6XG66</accession>
<evidence type="ECO:0000256" key="6">
    <source>
        <dbReference type="ARBA" id="ARBA00022918"/>
    </source>
</evidence>
<dbReference type="EMBL" id="BMAV01008703">
    <property type="protein sequence ID" value="GFY52476.1"/>
    <property type="molecule type" value="Genomic_DNA"/>
</dbReference>
<sequence>MSEADDLKSKIRELQGINEQQNQQLQQSSSITNESISMEPPQVYRVSPKLPHFWANKPAVWFSQAESQFALEHMTSDATKFHYIVANLDSRYAAEVDDIVTNPPTTGMHLRSLTGDIGIKPTLLRSLFLQRLPLNVQAILQGQSTLEPDQMADMADRIMEVPLLTSMPSVNSINPMVASASPSVSVTLESLAEMVEDLAKQVKLLQTHSSSRPLSNSFRRRFSGSPRRNLASHGTADSGMCHYHQRFQEKARNCIKPCNFFKNVHGSQRARATSSHRISTSFRSRYPGECFQSCLGKTSVTFFVYKVSFEGTLPLPDRIVDLQNFPVPKTARDLRRFLGMWQAYYRELFAIYSAVQHFRHVLEARHCTIYTDHKPITYAFLQRREKLPPVQLNQLSFIGQFTTDIQDISGTDNVVADAFSRISYIAPPPVDLKAIAEAQKGDKELLDLQTSDNTLKLKKNRSSWF</sequence>
<keyword evidence="2" id="KW-0548">Nucleotidyltransferase</keyword>
<keyword evidence="3" id="KW-0540">Nuclease</keyword>
<feature type="region of interest" description="Disordered" evidence="7">
    <location>
        <begin position="17"/>
        <end position="36"/>
    </location>
</feature>
<dbReference type="AlphaFoldDB" id="A0A8X6XG66"/>
<reference evidence="10" key="1">
    <citation type="submission" date="2020-08" db="EMBL/GenBank/DDBJ databases">
        <title>Multicomponent nature underlies the extraordinary mechanical properties of spider dragline silk.</title>
        <authorList>
            <person name="Kono N."/>
            <person name="Nakamura H."/>
            <person name="Mori M."/>
            <person name="Yoshida Y."/>
            <person name="Ohtoshi R."/>
            <person name="Malay A.D."/>
            <person name="Moran D.A.P."/>
            <person name="Tomita M."/>
            <person name="Numata K."/>
            <person name="Arakawa K."/>
        </authorList>
    </citation>
    <scope>NUCLEOTIDE SEQUENCE</scope>
</reference>
<keyword evidence="5" id="KW-0378">Hydrolase</keyword>
<dbReference type="InterPro" id="IPR043502">
    <property type="entry name" value="DNA/RNA_pol_sf"/>
</dbReference>
<keyword evidence="6" id="KW-0695">RNA-directed DNA polymerase</keyword>
<dbReference type="Proteomes" id="UP000886998">
    <property type="component" value="Unassembled WGS sequence"/>
</dbReference>
<comment type="caution">
    <text evidence="10">The sequence shown here is derived from an EMBL/GenBank/DDBJ whole genome shotgun (WGS) entry which is preliminary data.</text>
</comment>
<evidence type="ECO:0000313" key="10">
    <source>
        <dbReference type="EMBL" id="GFY52476.1"/>
    </source>
</evidence>
<feature type="region of interest" description="Disordered" evidence="7">
    <location>
        <begin position="210"/>
        <end position="235"/>
    </location>
</feature>
<feature type="compositionally biased region" description="Low complexity" evidence="7">
    <location>
        <begin position="17"/>
        <end position="31"/>
    </location>
</feature>
<evidence type="ECO:0000259" key="8">
    <source>
        <dbReference type="Pfam" id="PF17917"/>
    </source>
</evidence>
<dbReference type="Pfam" id="PF17917">
    <property type="entry name" value="RT_RNaseH"/>
    <property type="match status" value="1"/>
</dbReference>
<dbReference type="GO" id="GO:0004519">
    <property type="term" value="F:endonuclease activity"/>
    <property type="evidence" value="ECO:0007669"/>
    <property type="project" value="UniProtKB-KW"/>
</dbReference>
<evidence type="ECO:0000259" key="9">
    <source>
        <dbReference type="Pfam" id="PF23055"/>
    </source>
</evidence>
<evidence type="ECO:0000313" key="11">
    <source>
        <dbReference type="Proteomes" id="UP000886998"/>
    </source>
</evidence>
<organism evidence="10 11">
    <name type="scientific">Trichonephila inaurata madagascariensis</name>
    <dbReference type="NCBI Taxonomy" id="2747483"/>
    <lineage>
        <taxon>Eukaryota</taxon>
        <taxon>Metazoa</taxon>
        <taxon>Ecdysozoa</taxon>
        <taxon>Arthropoda</taxon>
        <taxon>Chelicerata</taxon>
        <taxon>Arachnida</taxon>
        <taxon>Araneae</taxon>
        <taxon>Araneomorphae</taxon>
        <taxon>Entelegynae</taxon>
        <taxon>Araneoidea</taxon>
        <taxon>Nephilidae</taxon>
        <taxon>Trichonephila</taxon>
        <taxon>Trichonephila inaurata</taxon>
    </lineage>
</organism>
<evidence type="ECO:0000256" key="3">
    <source>
        <dbReference type="ARBA" id="ARBA00022722"/>
    </source>
</evidence>
<dbReference type="SUPFAM" id="SSF56672">
    <property type="entry name" value="DNA/RNA polymerases"/>
    <property type="match status" value="1"/>
</dbReference>
<evidence type="ECO:0000256" key="7">
    <source>
        <dbReference type="SAM" id="MobiDB-lite"/>
    </source>
</evidence>
<dbReference type="InterPro" id="IPR055469">
    <property type="entry name" value="DUF7041"/>
</dbReference>
<evidence type="ECO:0000256" key="4">
    <source>
        <dbReference type="ARBA" id="ARBA00022759"/>
    </source>
</evidence>
<keyword evidence="1" id="KW-0808">Transferase</keyword>
<evidence type="ECO:0000256" key="1">
    <source>
        <dbReference type="ARBA" id="ARBA00022679"/>
    </source>
</evidence>
<dbReference type="Pfam" id="PF23055">
    <property type="entry name" value="DUF7041"/>
    <property type="match status" value="1"/>
</dbReference>
<name>A0A8X6XG66_9ARAC</name>
<feature type="domain" description="Reverse transcriptase RNase H-like" evidence="8">
    <location>
        <begin position="337"/>
        <end position="385"/>
    </location>
</feature>
<protein>
    <submittedName>
        <fullName evidence="10">Integrase catalytic domain-containing protein</fullName>
    </submittedName>
</protein>
<evidence type="ECO:0000256" key="5">
    <source>
        <dbReference type="ARBA" id="ARBA00022801"/>
    </source>
</evidence>
<keyword evidence="11" id="KW-1185">Reference proteome</keyword>
<evidence type="ECO:0000256" key="2">
    <source>
        <dbReference type="ARBA" id="ARBA00022695"/>
    </source>
</evidence>
<keyword evidence="4" id="KW-0255">Endonuclease</keyword>
<dbReference type="PANTHER" id="PTHR33327">
    <property type="entry name" value="ENDONUCLEASE"/>
    <property type="match status" value="1"/>
</dbReference>
<dbReference type="GO" id="GO:0016787">
    <property type="term" value="F:hydrolase activity"/>
    <property type="evidence" value="ECO:0007669"/>
    <property type="project" value="UniProtKB-KW"/>
</dbReference>